<reference evidence="2" key="1">
    <citation type="submission" date="2016-01" db="EMBL/GenBank/DDBJ databases">
        <authorList>
            <person name="Mitreva M."/>
            <person name="Pepin K.H."/>
            <person name="Mihindukulasuriya K.A."/>
            <person name="Fulton R."/>
            <person name="Fronick C."/>
            <person name="O'Laughlin M."/>
            <person name="Miner T."/>
            <person name="Herter B."/>
            <person name="Rosa B.A."/>
            <person name="Cordes M."/>
            <person name="Tomlinson C."/>
            <person name="Wollam A."/>
            <person name="Palsikar V.B."/>
            <person name="Mardis E.R."/>
            <person name="Wilson R.K."/>
        </authorList>
    </citation>
    <scope>NUCLEOTIDE SEQUENCE [LARGE SCALE GENOMIC DNA]</scope>
    <source>
        <strain evidence="2">KA00683</strain>
    </source>
</reference>
<dbReference type="PATRIC" id="fig|322095.3.peg.1053"/>
<proteinExistence type="predicted"/>
<comment type="caution">
    <text evidence="1">The sequence shown here is derived from an EMBL/GenBank/DDBJ whole genome shotgun (WGS) entry which is preliminary data.</text>
</comment>
<dbReference type="EMBL" id="LSDK01000076">
    <property type="protein sequence ID" value="KXB76130.1"/>
    <property type="molecule type" value="Genomic_DNA"/>
</dbReference>
<evidence type="ECO:0000313" key="2">
    <source>
        <dbReference type="Proteomes" id="UP000070224"/>
    </source>
</evidence>
<dbReference type="Proteomes" id="UP000070224">
    <property type="component" value="Unassembled WGS sequence"/>
</dbReference>
<evidence type="ECO:0000313" key="1">
    <source>
        <dbReference type="EMBL" id="KXB76130.1"/>
    </source>
</evidence>
<protein>
    <submittedName>
        <fullName evidence="1">Uncharacterized protein</fullName>
    </submittedName>
</protein>
<sequence length="49" mass="5374">MVRSRSRASRWLAKRLKTGLLRRKIGPFDGEYGGEATGGTDAVLRKGVV</sequence>
<gene>
    <name evidence="1" type="ORF">HMPREF3185_01067</name>
</gene>
<dbReference type="STRING" id="322095.HMPREF3185_01067"/>
<name>A0A134B8A5_9PORP</name>
<accession>A0A134B8A5</accession>
<organism evidence="1 2">
    <name type="scientific">Porphyromonas somerae</name>
    <dbReference type="NCBI Taxonomy" id="322095"/>
    <lineage>
        <taxon>Bacteria</taxon>
        <taxon>Pseudomonadati</taxon>
        <taxon>Bacteroidota</taxon>
        <taxon>Bacteroidia</taxon>
        <taxon>Bacteroidales</taxon>
        <taxon>Porphyromonadaceae</taxon>
        <taxon>Porphyromonas</taxon>
    </lineage>
</organism>
<dbReference type="AlphaFoldDB" id="A0A134B8A5"/>
<keyword evidence="2" id="KW-1185">Reference proteome</keyword>